<proteinExistence type="predicted"/>
<feature type="transmembrane region" description="Helical" evidence="1">
    <location>
        <begin position="120"/>
        <end position="147"/>
    </location>
</feature>
<protein>
    <submittedName>
        <fullName evidence="2">Uncharacterized protein</fullName>
    </submittedName>
</protein>
<reference evidence="2 3" key="1">
    <citation type="journal article" date="2010" name="Nature">
        <title>The Ectocarpus genome and the independent evolution of multicellularity in brown algae.</title>
        <authorList>
            <person name="Cock J.M."/>
            <person name="Sterck L."/>
            <person name="Rouze P."/>
            <person name="Scornet D."/>
            <person name="Allen A.E."/>
            <person name="Amoutzias G."/>
            <person name="Anthouard V."/>
            <person name="Artiguenave F."/>
            <person name="Aury J.M."/>
            <person name="Badger J.H."/>
            <person name="Beszteri B."/>
            <person name="Billiau K."/>
            <person name="Bonnet E."/>
            <person name="Bothwell J.H."/>
            <person name="Bowler C."/>
            <person name="Boyen C."/>
            <person name="Brownlee C."/>
            <person name="Carrano C.J."/>
            <person name="Charrier B."/>
            <person name="Cho G.Y."/>
            <person name="Coelho S.M."/>
            <person name="Collen J."/>
            <person name="Corre E."/>
            <person name="Da Silva C."/>
            <person name="Delage L."/>
            <person name="Delaroque N."/>
            <person name="Dittami S.M."/>
            <person name="Doulbeau S."/>
            <person name="Elias M."/>
            <person name="Farnham G."/>
            <person name="Gachon C.M."/>
            <person name="Gschloessl B."/>
            <person name="Heesch S."/>
            <person name="Jabbari K."/>
            <person name="Jubin C."/>
            <person name="Kawai H."/>
            <person name="Kimura K."/>
            <person name="Kloareg B."/>
            <person name="Kupper F.C."/>
            <person name="Lang D."/>
            <person name="Le Bail A."/>
            <person name="Leblanc C."/>
            <person name="Lerouge P."/>
            <person name="Lohr M."/>
            <person name="Lopez P.J."/>
            <person name="Martens C."/>
            <person name="Maumus F."/>
            <person name="Michel G."/>
            <person name="Miranda-Saavedra D."/>
            <person name="Morales J."/>
            <person name="Moreau H."/>
            <person name="Motomura T."/>
            <person name="Nagasato C."/>
            <person name="Napoli C.A."/>
            <person name="Nelson D.R."/>
            <person name="Nyvall-Collen P."/>
            <person name="Peters A.F."/>
            <person name="Pommier C."/>
            <person name="Potin P."/>
            <person name="Poulain J."/>
            <person name="Quesneville H."/>
            <person name="Read B."/>
            <person name="Rensing S.A."/>
            <person name="Ritter A."/>
            <person name="Rousvoal S."/>
            <person name="Samanta M."/>
            <person name="Samson G."/>
            <person name="Schroeder D.C."/>
            <person name="Segurens B."/>
            <person name="Strittmatter M."/>
            <person name="Tonon T."/>
            <person name="Tregear J.W."/>
            <person name="Valentin K."/>
            <person name="von Dassow P."/>
            <person name="Yamagishi T."/>
            <person name="Van de Peer Y."/>
            <person name="Wincker P."/>
        </authorList>
    </citation>
    <scope>NUCLEOTIDE SEQUENCE [LARGE SCALE GENOMIC DNA]</scope>
    <source>
        <strain evidence="3">Ec32 / CCAP1310/4</strain>
    </source>
</reference>
<dbReference type="EMBL" id="FN649755">
    <property type="protein sequence ID" value="CBJ28219.1"/>
    <property type="molecule type" value="Genomic_DNA"/>
</dbReference>
<evidence type="ECO:0000313" key="3">
    <source>
        <dbReference type="Proteomes" id="UP000002630"/>
    </source>
</evidence>
<keyword evidence="3" id="KW-1185">Reference proteome</keyword>
<dbReference type="InParanoid" id="D7G955"/>
<dbReference type="Proteomes" id="UP000002630">
    <property type="component" value="Linkage Group LG30"/>
</dbReference>
<accession>D7G955</accession>
<organism evidence="2 3">
    <name type="scientific">Ectocarpus siliculosus</name>
    <name type="common">Brown alga</name>
    <name type="synonym">Conferva siliculosa</name>
    <dbReference type="NCBI Taxonomy" id="2880"/>
    <lineage>
        <taxon>Eukaryota</taxon>
        <taxon>Sar</taxon>
        <taxon>Stramenopiles</taxon>
        <taxon>Ochrophyta</taxon>
        <taxon>PX clade</taxon>
        <taxon>Phaeophyceae</taxon>
        <taxon>Ectocarpales</taxon>
        <taxon>Ectocarpaceae</taxon>
        <taxon>Ectocarpus</taxon>
    </lineage>
</organism>
<keyword evidence="1" id="KW-1133">Transmembrane helix</keyword>
<keyword evidence="1" id="KW-0812">Transmembrane</keyword>
<dbReference type="AlphaFoldDB" id="D7G955"/>
<gene>
    <name evidence="2" type="ORF">Esi_0096_0031</name>
</gene>
<keyword evidence="1" id="KW-0472">Membrane</keyword>
<sequence>MGGTTMAARAAKGAVIAVTLLQMKGADGYMPHHQQIHDVQQDFRNPAICRGVNPLNQRLGSKVAVPMAGSLQAASTIAAGSSANDAGLGSGEACGSEDAECDGDDMDEMTFSVLCWICTFFFWCMVARTIIDAAVYVAGSATALFVVKG</sequence>
<evidence type="ECO:0000256" key="1">
    <source>
        <dbReference type="SAM" id="Phobius"/>
    </source>
</evidence>
<dbReference type="OrthoDB" id="10437047at2759"/>
<name>D7G955_ECTSI</name>
<dbReference type="EMBL" id="FN649201">
    <property type="protein sequence ID" value="CBJ28219.1"/>
    <property type="molecule type" value="Genomic_DNA"/>
</dbReference>
<evidence type="ECO:0000313" key="2">
    <source>
        <dbReference type="EMBL" id="CBJ28219.1"/>
    </source>
</evidence>